<protein>
    <recommendedName>
        <fullName evidence="5">Outer membrane protein beta-barrel domain-containing protein</fullName>
    </recommendedName>
</protein>
<organism evidence="6 7">
    <name type="scientific">Filimonas zeae</name>
    <dbReference type="NCBI Taxonomy" id="1737353"/>
    <lineage>
        <taxon>Bacteria</taxon>
        <taxon>Pseudomonadati</taxon>
        <taxon>Bacteroidota</taxon>
        <taxon>Chitinophagia</taxon>
        <taxon>Chitinophagales</taxon>
        <taxon>Chitinophagaceae</taxon>
        <taxon>Filimonas</taxon>
    </lineage>
</organism>
<evidence type="ECO:0000256" key="1">
    <source>
        <dbReference type="ARBA" id="ARBA00004442"/>
    </source>
</evidence>
<accession>A0A917IZV2</accession>
<dbReference type="SUPFAM" id="SSF56935">
    <property type="entry name" value="Porins"/>
    <property type="match status" value="1"/>
</dbReference>
<keyword evidence="7" id="KW-1185">Reference proteome</keyword>
<keyword evidence="2" id="KW-0472">Membrane</keyword>
<dbReference type="InterPro" id="IPR037066">
    <property type="entry name" value="Plug_dom_sf"/>
</dbReference>
<dbReference type="PANTHER" id="PTHR40980:SF4">
    <property type="entry name" value="TONB-DEPENDENT RECEPTOR-LIKE BETA-BARREL DOMAIN-CONTAINING PROTEIN"/>
    <property type="match status" value="1"/>
</dbReference>
<dbReference type="GO" id="GO:0009279">
    <property type="term" value="C:cell outer membrane"/>
    <property type="evidence" value="ECO:0007669"/>
    <property type="project" value="UniProtKB-SubCell"/>
</dbReference>
<feature type="chain" id="PRO_5036964739" description="Outer membrane protein beta-barrel domain-containing protein" evidence="4">
    <location>
        <begin position="21"/>
        <end position="712"/>
    </location>
</feature>
<evidence type="ECO:0000256" key="2">
    <source>
        <dbReference type="ARBA" id="ARBA00023136"/>
    </source>
</evidence>
<dbReference type="PANTHER" id="PTHR40980">
    <property type="entry name" value="PLUG DOMAIN-CONTAINING PROTEIN"/>
    <property type="match status" value="1"/>
</dbReference>
<feature type="signal peptide" evidence="4">
    <location>
        <begin position="1"/>
        <end position="20"/>
    </location>
</feature>
<dbReference type="InterPro" id="IPR041700">
    <property type="entry name" value="OMP_b-brl_3"/>
</dbReference>
<keyword evidence="4" id="KW-0732">Signal</keyword>
<dbReference type="AlphaFoldDB" id="A0A917IZV2"/>
<reference evidence="6" key="1">
    <citation type="journal article" date="2014" name="Int. J. Syst. Evol. Microbiol.">
        <title>Complete genome sequence of Corynebacterium casei LMG S-19264T (=DSM 44701T), isolated from a smear-ripened cheese.</title>
        <authorList>
            <consortium name="US DOE Joint Genome Institute (JGI-PGF)"/>
            <person name="Walter F."/>
            <person name="Albersmeier A."/>
            <person name="Kalinowski J."/>
            <person name="Ruckert C."/>
        </authorList>
    </citation>
    <scope>NUCLEOTIDE SEQUENCE</scope>
    <source>
        <strain evidence="6">CGMCC 1.15290</strain>
    </source>
</reference>
<evidence type="ECO:0000259" key="5">
    <source>
        <dbReference type="Pfam" id="PF14905"/>
    </source>
</evidence>
<evidence type="ECO:0000256" key="4">
    <source>
        <dbReference type="SAM" id="SignalP"/>
    </source>
</evidence>
<keyword evidence="3" id="KW-0998">Cell outer membrane</keyword>
<dbReference type="InterPro" id="IPR036942">
    <property type="entry name" value="Beta-barrel_TonB_sf"/>
</dbReference>
<feature type="domain" description="Outer membrane protein beta-barrel" evidence="5">
    <location>
        <begin position="290"/>
        <end position="689"/>
    </location>
</feature>
<comment type="caution">
    <text evidence="6">The sequence shown here is derived from an EMBL/GenBank/DDBJ whole genome shotgun (WGS) entry which is preliminary data.</text>
</comment>
<reference evidence="6" key="2">
    <citation type="submission" date="2020-09" db="EMBL/GenBank/DDBJ databases">
        <authorList>
            <person name="Sun Q."/>
            <person name="Zhou Y."/>
        </authorList>
    </citation>
    <scope>NUCLEOTIDE SEQUENCE</scope>
    <source>
        <strain evidence="6">CGMCC 1.15290</strain>
    </source>
</reference>
<dbReference type="Gene3D" id="2.170.130.10">
    <property type="entry name" value="TonB-dependent receptor, plug domain"/>
    <property type="match status" value="1"/>
</dbReference>
<evidence type="ECO:0000256" key="3">
    <source>
        <dbReference type="ARBA" id="ARBA00023237"/>
    </source>
</evidence>
<evidence type="ECO:0000313" key="7">
    <source>
        <dbReference type="Proteomes" id="UP000627292"/>
    </source>
</evidence>
<dbReference type="Proteomes" id="UP000627292">
    <property type="component" value="Unassembled WGS sequence"/>
</dbReference>
<proteinExistence type="predicted"/>
<dbReference type="Pfam" id="PF14905">
    <property type="entry name" value="OMP_b-brl_3"/>
    <property type="match status" value="1"/>
</dbReference>
<evidence type="ECO:0000313" key="6">
    <source>
        <dbReference type="EMBL" id="GGH68910.1"/>
    </source>
</evidence>
<sequence>MAYRTLLSSLLAATTLTATAQINTDTAHLQQVVVTGHRPAFQRQADKLIVNIAGNSLFKSASNALDVMKKIPGLEVSGEGNLLLSGRIAPTVFINGKPVPMSPEELLNYLNTLPADMITSIEVMNTPSAQYDATFKGIINIRLKPDQTLGWKGSLTSRLQRNAYTLTDNNLLLTYKTPRLAYTARLGHTGGNTIRGYKAYQHLFNTNIMATNTDTRTNNNNFNYQLNTEYSFSTRHQLELQLRAFRINRDIFSENTLRTTDSTATHLVSHTSSHNNAHLQQNNYAANLNHTLQWKQTQWTFFASLLKISNQQQENIQNTNTRNNQLLSYWKTALKNEVTIRTAQTDISGRLLKGEWSAGARISFTTTHNNLRYDTLAISGQFQPDSGRSNGFLYKEYITAGYLNYKKQFSNISITAGLRAEHTYTSADAFTKDPLTKRDYLNWLPSLNINYAFSASQQLNMAFTRRITRPDFSQLNPFRFYFSPLNYWVGNPYLRSSATSQLTLSWNQKRFTASAHIGKETDPATRYPEYNPITNELAYLGRNLPYNHFAGLEISFPITVTPWWKMNYNINGYYKKEPTPYHNATYAIPITAFTTATTQVFTLPKGFTAEVYYYYTSPRGDGLYMGKPVSNLDLGLQKSWLKNKLNTRINYYDLFNTYTVTRIFREKSIINNRLSHWPGVQQLVITVSYSWGRSTYKARQIRKAEEENRAGI</sequence>
<comment type="subcellular location">
    <subcellularLocation>
        <location evidence="1">Cell outer membrane</location>
    </subcellularLocation>
</comment>
<name>A0A917IZV2_9BACT</name>
<dbReference type="Gene3D" id="2.40.170.20">
    <property type="entry name" value="TonB-dependent receptor, beta-barrel domain"/>
    <property type="match status" value="1"/>
</dbReference>
<gene>
    <name evidence="6" type="ORF">GCM10011379_25680</name>
</gene>
<dbReference type="RefSeq" id="WP_188952811.1">
    <property type="nucleotide sequence ID" value="NZ_BMIB01000003.1"/>
</dbReference>
<dbReference type="EMBL" id="BMIB01000003">
    <property type="protein sequence ID" value="GGH68910.1"/>
    <property type="molecule type" value="Genomic_DNA"/>
</dbReference>